<evidence type="ECO:0000256" key="4">
    <source>
        <dbReference type="ARBA" id="ARBA00022932"/>
    </source>
</evidence>
<dbReference type="GO" id="GO:0003887">
    <property type="term" value="F:DNA-directed DNA polymerase activity"/>
    <property type="evidence" value="ECO:0007669"/>
    <property type="project" value="UniProtKB-KW"/>
</dbReference>
<proteinExistence type="predicted"/>
<evidence type="ECO:0000256" key="1">
    <source>
        <dbReference type="ARBA" id="ARBA00022679"/>
    </source>
</evidence>
<comment type="caution">
    <text evidence="5">The sequence shown here is derived from an EMBL/GenBank/DDBJ whole genome shotgun (WGS) entry which is preliminary data.</text>
</comment>
<keyword evidence="2 5" id="KW-0548">Nucleotidyltransferase</keyword>
<evidence type="ECO:0000313" key="6">
    <source>
        <dbReference type="Proteomes" id="UP000823638"/>
    </source>
</evidence>
<reference evidence="5" key="2">
    <citation type="journal article" date="2021" name="PeerJ">
        <title>Extensive microbial diversity within the chicken gut microbiome revealed by metagenomics and culture.</title>
        <authorList>
            <person name="Gilroy R."/>
            <person name="Ravi A."/>
            <person name="Getino M."/>
            <person name="Pursley I."/>
            <person name="Horton D.L."/>
            <person name="Alikhan N.F."/>
            <person name="Baker D."/>
            <person name="Gharbi K."/>
            <person name="Hall N."/>
            <person name="Watson M."/>
            <person name="Adriaenssens E.M."/>
            <person name="Foster-Nyarko E."/>
            <person name="Jarju S."/>
            <person name="Secka A."/>
            <person name="Antonio M."/>
            <person name="Oren A."/>
            <person name="Chaudhuri R.R."/>
            <person name="La Ragione R."/>
            <person name="Hildebrand F."/>
            <person name="Pallen M.J."/>
        </authorList>
    </citation>
    <scope>NUCLEOTIDE SEQUENCE</scope>
    <source>
        <strain evidence="5">10532</strain>
    </source>
</reference>
<evidence type="ECO:0000256" key="2">
    <source>
        <dbReference type="ARBA" id="ARBA00022695"/>
    </source>
</evidence>
<keyword evidence="1 5" id="KW-0808">Transferase</keyword>
<dbReference type="InterPro" id="IPR005790">
    <property type="entry name" value="DNA_polIII_delta"/>
</dbReference>
<sequence>MGKLSGIPVWCFTGPELGEKEKEIQNILSEVRAEFGTVDEYSFYPEETPVPQIVQILLNGSLFSAGKFIVVNEAHTIKKKEEISLIKTWLDGRTTKTQDTQLIFTSSEISLDKKLESLIPKEHQKIFWELQEQKKESWLVSFFQKKGLILEKEGARTILELVENNTKELETKCLPLTLFFSKGETVTSEKIEEILSHNKEETVFTLFEKMTRKDFASAIETAQKLLETKETSGIQIIAGLNYCFKRLKDFHKISEAGTPTEFDLKRNGFTSRKAREQYSRAAGVWSKEETFDIISRLTETDNNLRISGMQTETTGIFLLIYSILKKKGAAIESPVYPA</sequence>
<dbReference type="GO" id="GO:0009360">
    <property type="term" value="C:DNA polymerase III complex"/>
    <property type="evidence" value="ECO:0007669"/>
    <property type="project" value="TreeGrafter"/>
</dbReference>
<keyword evidence="3" id="KW-0235">DNA replication</keyword>
<organism evidence="5 6">
    <name type="scientific">Candidatus Gallitreponema excrementavium</name>
    <dbReference type="NCBI Taxonomy" id="2840840"/>
    <lineage>
        <taxon>Bacteria</taxon>
        <taxon>Pseudomonadati</taxon>
        <taxon>Spirochaetota</taxon>
        <taxon>Spirochaetia</taxon>
        <taxon>Spirochaetales</taxon>
        <taxon>Candidatus Gallitreponema</taxon>
    </lineage>
</organism>
<keyword evidence="4" id="KW-0239">DNA-directed DNA polymerase</keyword>
<dbReference type="EC" id="2.7.7.7" evidence="5"/>
<dbReference type="PANTHER" id="PTHR34388:SF1">
    <property type="entry name" value="DNA POLYMERASE III SUBUNIT DELTA"/>
    <property type="match status" value="1"/>
</dbReference>
<name>A0A9D9HQG2_9SPIR</name>
<evidence type="ECO:0000256" key="3">
    <source>
        <dbReference type="ARBA" id="ARBA00022705"/>
    </source>
</evidence>
<dbReference type="PANTHER" id="PTHR34388">
    <property type="entry name" value="DNA POLYMERASE III SUBUNIT DELTA"/>
    <property type="match status" value="1"/>
</dbReference>
<evidence type="ECO:0000313" key="5">
    <source>
        <dbReference type="EMBL" id="MBO8458414.1"/>
    </source>
</evidence>
<accession>A0A9D9HQG2</accession>
<dbReference type="InterPro" id="IPR027417">
    <property type="entry name" value="P-loop_NTPase"/>
</dbReference>
<reference evidence="5" key="1">
    <citation type="submission" date="2020-10" db="EMBL/GenBank/DDBJ databases">
        <authorList>
            <person name="Gilroy R."/>
        </authorList>
    </citation>
    <scope>NUCLEOTIDE SEQUENCE</scope>
    <source>
        <strain evidence="5">10532</strain>
    </source>
</reference>
<gene>
    <name evidence="5" type="primary">holA</name>
    <name evidence="5" type="ORF">IAA81_09360</name>
</gene>
<dbReference type="Proteomes" id="UP000823638">
    <property type="component" value="Unassembled WGS sequence"/>
</dbReference>
<dbReference type="GO" id="GO:0006261">
    <property type="term" value="P:DNA-templated DNA replication"/>
    <property type="evidence" value="ECO:0007669"/>
    <property type="project" value="TreeGrafter"/>
</dbReference>
<dbReference type="SUPFAM" id="SSF52540">
    <property type="entry name" value="P-loop containing nucleoside triphosphate hydrolases"/>
    <property type="match status" value="1"/>
</dbReference>
<dbReference type="EMBL" id="JADIMM010000108">
    <property type="protein sequence ID" value="MBO8458414.1"/>
    <property type="molecule type" value="Genomic_DNA"/>
</dbReference>
<dbReference type="GO" id="GO:0003677">
    <property type="term" value="F:DNA binding"/>
    <property type="evidence" value="ECO:0007669"/>
    <property type="project" value="InterPro"/>
</dbReference>
<protein>
    <submittedName>
        <fullName evidence="5">DNA polymerase III subunit delta</fullName>
        <ecNumber evidence="5">2.7.7.7</ecNumber>
    </submittedName>
</protein>
<dbReference type="NCBIfam" id="TIGR01128">
    <property type="entry name" value="holA"/>
    <property type="match status" value="1"/>
</dbReference>
<dbReference type="AlphaFoldDB" id="A0A9D9HQG2"/>
<dbReference type="Gene3D" id="1.20.272.10">
    <property type="match status" value="1"/>
</dbReference>
<dbReference type="Gene3D" id="3.40.50.300">
    <property type="entry name" value="P-loop containing nucleotide triphosphate hydrolases"/>
    <property type="match status" value="1"/>
</dbReference>